<evidence type="ECO:0000313" key="8">
    <source>
        <dbReference type="EMBL" id="RLG70082.1"/>
    </source>
</evidence>
<protein>
    <submittedName>
        <fullName evidence="8">Thioredoxin</fullName>
    </submittedName>
</protein>
<keyword evidence="3 6" id="KW-1015">Disulfide bond</keyword>
<dbReference type="PIRSF" id="PIRSF000077">
    <property type="entry name" value="Thioredoxin"/>
    <property type="match status" value="1"/>
</dbReference>
<keyword evidence="1" id="KW-0813">Transport</keyword>
<organism evidence="8 9">
    <name type="scientific">Candidatus Iainarchaeum sp</name>
    <dbReference type="NCBI Taxonomy" id="3101447"/>
    <lineage>
        <taxon>Archaea</taxon>
        <taxon>Candidatus Iainarchaeota</taxon>
        <taxon>Candidatus Iainarchaeia</taxon>
        <taxon>Candidatus Iainarchaeales</taxon>
        <taxon>Candidatus Iainarchaeaceae</taxon>
        <taxon>Candidatus Iainarchaeum</taxon>
    </lineage>
</organism>
<evidence type="ECO:0000256" key="2">
    <source>
        <dbReference type="ARBA" id="ARBA00022982"/>
    </source>
</evidence>
<dbReference type="GO" id="GO:0005737">
    <property type="term" value="C:cytoplasm"/>
    <property type="evidence" value="ECO:0007669"/>
    <property type="project" value="TreeGrafter"/>
</dbReference>
<dbReference type="Proteomes" id="UP000278031">
    <property type="component" value="Unassembled WGS sequence"/>
</dbReference>
<feature type="site" description="Deprotonates C-terminal active site Cys" evidence="5">
    <location>
        <position position="25"/>
    </location>
</feature>
<dbReference type="PROSITE" id="PS51352">
    <property type="entry name" value="THIOREDOXIN_2"/>
    <property type="match status" value="1"/>
</dbReference>
<reference evidence="8 9" key="1">
    <citation type="submission" date="2018-06" db="EMBL/GenBank/DDBJ databases">
        <title>Extensive metabolic versatility and redundancy in microbially diverse, dynamic hydrothermal sediments.</title>
        <authorList>
            <person name="Dombrowski N."/>
            <person name="Teske A."/>
            <person name="Baker B.J."/>
        </authorList>
    </citation>
    <scope>NUCLEOTIDE SEQUENCE [LARGE SCALE GENOMIC DNA]</scope>
    <source>
        <strain evidence="8">B51_G17</strain>
    </source>
</reference>
<evidence type="ECO:0000256" key="3">
    <source>
        <dbReference type="ARBA" id="ARBA00023157"/>
    </source>
</evidence>
<comment type="caution">
    <text evidence="8">The sequence shown here is derived from an EMBL/GenBank/DDBJ whole genome shotgun (WGS) entry which is preliminary data.</text>
</comment>
<feature type="disulfide bond" description="Redox-active" evidence="6">
    <location>
        <begin position="31"/>
        <end position="34"/>
    </location>
</feature>
<feature type="site" description="Contributes to redox potential value" evidence="5">
    <location>
        <position position="33"/>
    </location>
</feature>
<dbReference type="GO" id="GO:0015035">
    <property type="term" value="F:protein-disulfide reductase activity"/>
    <property type="evidence" value="ECO:0007669"/>
    <property type="project" value="InterPro"/>
</dbReference>
<proteinExistence type="predicted"/>
<dbReference type="SUPFAM" id="SSF52833">
    <property type="entry name" value="Thioredoxin-like"/>
    <property type="match status" value="1"/>
</dbReference>
<dbReference type="NCBIfam" id="TIGR01068">
    <property type="entry name" value="thioredoxin"/>
    <property type="match status" value="1"/>
</dbReference>
<evidence type="ECO:0000313" key="9">
    <source>
        <dbReference type="Proteomes" id="UP000278031"/>
    </source>
</evidence>
<sequence length="106" mass="12080">MQEANDSNFEDLVLKKSFEKPVVVDFYADWCMPCLMLAPTIEQLAEEYKGKVEFVKVNVDSAPNTSVSYGIMSIPNVKLFRNGKVVSEFIGVMPKDEIKNWLEKNL</sequence>
<dbReference type="PRINTS" id="PR00421">
    <property type="entry name" value="THIOREDOXIN"/>
</dbReference>
<dbReference type="Gene3D" id="3.40.30.10">
    <property type="entry name" value="Glutaredoxin"/>
    <property type="match status" value="1"/>
</dbReference>
<dbReference type="AlphaFoldDB" id="A0A497JH65"/>
<evidence type="ECO:0000256" key="6">
    <source>
        <dbReference type="PIRSR" id="PIRSR000077-4"/>
    </source>
</evidence>
<dbReference type="Pfam" id="PF00085">
    <property type="entry name" value="Thioredoxin"/>
    <property type="match status" value="1"/>
</dbReference>
<dbReference type="FunFam" id="3.40.30.10:FF:000001">
    <property type="entry name" value="Thioredoxin"/>
    <property type="match status" value="1"/>
</dbReference>
<dbReference type="PANTHER" id="PTHR45663">
    <property type="entry name" value="GEO12009P1"/>
    <property type="match status" value="1"/>
</dbReference>
<dbReference type="InterPro" id="IPR036249">
    <property type="entry name" value="Thioredoxin-like_sf"/>
</dbReference>
<feature type="site" description="Contributes to redox potential value" evidence="5">
    <location>
        <position position="32"/>
    </location>
</feature>
<accession>A0A497JH65</accession>
<evidence type="ECO:0000256" key="1">
    <source>
        <dbReference type="ARBA" id="ARBA00022448"/>
    </source>
</evidence>
<evidence type="ECO:0000256" key="4">
    <source>
        <dbReference type="ARBA" id="ARBA00023284"/>
    </source>
</evidence>
<dbReference type="PANTHER" id="PTHR45663:SF11">
    <property type="entry name" value="GEO12009P1"/>
    <property type="match status" value="1"/>
</dbReference>
<name>A0A497JH65_9ARCH</name>
<keyword evidence="4 6" id="KW-0676">Redox-active center</keyword>
<feature type="active site" description="Nucleophile" evidence="5">
    <location>
        <position position="31"/>
    </location>
</feature>
<dbReference type="InterPro" id="IPR013766">
    <property type="entry name" value="Thioredoxin_domain"/>
</dbReference>
<dbReference type="CDD" id="cd02947">
    <property type="entry name" value="TRX_family"/>
    <property type="match status" value="1"/>
</dbReference>
<keyword evidence="2" id="KW-0249">Electron transport</keyword>
<dbReference type="InterPro" id="IPR005746">
    <property type="entry name" value="Thioredoxin"/>
</dbReference>
<feature type="active site" description="Nucleophile" evidence="5">
    <location>
        <position position="34"/>
    </location>
</feature>
<evidence type="ECO:0000256" key="5">
    <source>
        <dbReference type="PIRSR" id="PIRSR000077-1"/>
    </source>
</evidence>
<evidence type="ECO:0000259" key="7">
    <source>
        <dbReference type="PROSITE" id="PS51352"/>
    </source>
</evidence>
<dbReference type="EMBL" id="QMWP01000084">
    <property type="protein sequence ID" value="RLG70082.1"/>
    <property type="molecule type" value="Genomic_DNA"/>
</dbReference>
<feature type="domain" description="Thioredoxin" evidence="7">
    <location>
        <begin position="1"/>
        <end position="106"/>
    </location>
</feature>
<gene>
    <name evidence="8" type="primary">trxA</name>
    <name evidence="8" type="ORF">DRO04_02395</name>
</gene>